<proteinExistence type="inferred from homology"/>
<evidence type="ECO:0000256" key="2">
    <source>
        <dbReference type="ARBA" id="ARBA00022472"/>
    </source>
</evidence>
<dbReference type="GO" id="GO:0006353">
    <property type="term" value="P:DNA-templated transcription termination"/>
    <property type="evidence" value="ECO:0007669"/>
    <property type="project" value="UniProtKB-KW"/>
</dbReference>
<comment type="similarity">
    <text evidence="1">Belongs to the mTERF family.</text>
</comment>
<dbReference type="PANTHER" id="PTHR13068:SF102">
    <property type="entry name" value="OS11G0246100 PROTEIN"/>
    <property type="match status" value="1"/>
</dbReference>
<reference evidence="4" key="1">
    <citation type="submission" date="2015-12" db="EMBL/GenBank/DDBJ databases">
        <title>Update maize B73 reference genome by single molecule sequencing technologies.</title>
        <authorList>
            <consortium name="Maize Genome Sequencing Project"/>
            <person name="Ware D."/>
        </authorList>
    </citation>
    <scope>NUCLEOTIDE SEQUENCE [LARGE SCALE GENOMIC DNA]</scope>
    <source>
        <tissue evidence="4">Seedling</tissue>
    </source>
</reference>
<evidence type="ECO:0000313" key="4">
    <source>
        <dbReference type="EMBL" id="ONM10962.1"/>
    </source>
</evidence>
<evidence type="ECO:0000256" key="1">
    <source>
        <dbReference type="ARBA" id="ARBA00007692"/>
    </source>
</evidence>
<dbReference type="FunFam" id="1.25.70.10:FF:000001">
    <property type="entry name" value="Mitochondrial transcription termination factor-like"/>
    <property type="match status" value="1"/>
</dbReference>
<dbReference type="OMA" id="VCFGNEH"/>
<sequence length="447" mass="49107">MLRVRNRLLPLLGAASPLPSPIHIHLRVCRLLSTSTSTATVPAPFSLENYLVAACGFAPAQARLVSKKAFNELSRESKRSSEEHSCRRLISASNPDAILALLSGAGLSRADIAAVVFADPLILRASVSKIAPRLVALRDRVGLSTPQIARFLLVGSRALRRCDVVPKVEFFLSFLGSFDRVLAVAKANLGIFNANLEKVIKPNIDLFRQRGVRNVPKICLHRPRTLSFNLERVKEFLLRAEELGVPAASPLFMQAVGVVTSFPPEKVAAKLDFFKRTLGCSESEVSNAVSKMPQILALSEATLLRKIEFLVNEGAIEPQYIMQRPILLAFSLEKRLVPRYRVIKVLQGKGLLNSNMSLSSLASLAEETFKSKFVDCHKDCVPGLADAYAAACASIVPSTVTWPKIILNFVVFRGSVFDVEQYLNYLGTISTFVPLHDSSRHSAIYKV</sequence>
<dbReference type="PANTHER" id="PTHR13068">
    <property type="entry name" value="CGI-12 PROTEIN-RELATED"/>
    <property type="match status" value="1"/>
</dbReference>
<keyword evidence="2" id="KW-0804">Transcription</keyword>
<protein>
    <submittedName>
        <fullName evidence="4">mTERF family protein</fullName>
    </submittedName>
</protein>
<keyword evidence="2" id="KW-0805">Transcription regulation</keyword>
<dbReference type="InterPro" id="IPR038538">
    <property type="entry name" value="MTERF_sf"/>
</dbReference>
<dbReference type="GO" id="GO:0003676">
    <property type="term" value="F:nucleic acid binding"/>
    <property type="evidence" value="ECO:0007669"/>
    <property type="project" value="InterPro"/>
</dbReference>
<keyword evidence="2" id="KW-0806">Transcription termination</keyword>
<dbReference type="InterPro" id="IPR003690">
    <property type="entry name" value="MTERF"/>
</dbReference>
<dbReference type="EMBL" id="CM007647">
    <property type="protein sequence ID" value="ONM10962.1"/>
    <property type="molecule type" value="Genomic_DNA"/>
</dbReference>
<gene>
    <name evidence="4" type="ORF">ZEAMMB73_Zm00001d034669</name>
</gene>
<keyword evidence="3" id="KW-0809">Transit peptide</keyword>
<organism evidence="4">
    <name type="scientific">Zea mays</name>
    <name type="common">Maize</name>
    <dbReference type="NCBI Taxonomy" id="4577"/>
    <lineage>
        <taxon>Eukaryota</taxon>
        <taxon>Viridiplantae</taxon>
        <taxon>Streptophyta</taxon>
        <taxon>Embryophyta</taxon>
        <taxon>Tracheophyta</taxon>
        <taxon>Spermatophyta</taxon>
        <taxon>Magnoliopsida</taxon>
        <taxon>Liliopsida</taxon>
        <taxon>Poales</taxon>
        <taxon>Poaceae</taxon>
        <taxon>PACMAD clade</taxon>
        <taxon>Panicoideae</taxon>
        <taxon>Andropogonodae</taxon>
        <taxon>Andropogoneae</taxon>
        <taxon>Tripsacinae</taxon>
        <taxon>Zea</taxon>
    </lineage>
</organism>
<dbReference type="ExpressionAtlas" id="A0A1D6L9Z9">
    <property type="expression patterns" value="baseline"/>
</dbReference>
<dbReference type="Gene3D" id="1.25.70.10">
    <property type="entry name" value="Transcription termination factor 3, mitochondrial"/>
    <property type="match status" value="1"/>
</dbReference>
<accession>A0A1D6L9Z9</accession>
<name>A0A1D6L9Z9_MAIZE</name>
<dbReference type="eggNOG" id="KOG1267">
    <property type="taxonomic scope" value="Eukaryota"/>
</dbReference>
<dbReference type="SMART" id="SM00733">
    <property type="entry name" value="Mterf"/>
    <property type="match status" value="6"/>
</dbReference>
<dbReference type="Pfam" id="PF02536">
    <property type="entry name" value="mTERF"/>
    <property type="match status" value="1"/>
</dbReference>
<dbReference type="STRING" id="4577.A0A1D6L9Z9"/>
<evidence type="ECO:0000256" key="3">
    <source>
        <dbReference type="ARBA" id="ARBA00022946"/>
    </source>
</evidence>
<dbReference type="PaxDb" id="4577-GRMZM2G159766_P01"/>
<dbReference type="AlphaFoldDB" id="A0A1D6L9Z9"/>
<dbReference type="InParanoid" id="A0A1D6L9Z9"/>